<evidence type="ECO:0000256" key="1">
    <source>
        <dbReference type="SAM" id="Phobius"/>
    </source>
</evidence>
<dbReference type="AlphaFoldDB" id="A0A0G0PPQ5"/>
<feature type="transmembrane region" description="Helical" evidence="1">
    <location>
        <begin position="12"/>
        <end position="38"/>
    </location>
</feature>
<feature type="transmembrane region" description="Helical" evidence="1">
    <location>
        <begin position="59"/>
        <end position="80"/>
    </location>
</feature>
<protein>
    <submittedName>
        <fullName evidence="2">Uncharacterized protein</fullName>
    </submittedName>
</protein>
<evidence type="ECO:0000313" key="3">
    <source>
        <dbReference type="Proteomes" id="UP000034793"/>
    </source>
</evidence>
<gene>
    <name evidence="2" type="ORF">UT61_C0019G0015</name>
</gene>
<keyword evidence="1" id="KW-0812">Transmembrane</keyword>
<keyword evidence="1" id="KW-0472">Membrane</keyword>
<reference evidence="2 3" key="1">
    <citation type="journal article" date="2015" name="Nature">
        <title>rRNA introns, odd ribosomes, and small enigmatic genomes across a large radiation of phyla.</title>
        <authorList>
            <person name="Brown C.T."/>
            <person name="Hug L.A."/>
            <person name="Thomas B.C."/>
            <person name="Sharon I."/>
            <person name="Castelle C.J."/>
            <person name="Singh A."/>
            <person name="Wilkins M.J."/>
            <person name="Williams K.H."/>
            <person name="Banfield J.F."/>
        </authorList>
    </citation>
    <scope>NUCLEOTIDE SEQUENCE [LARGE SCALE GENOMIC DNA]</scope>
</reference>
<accession>A0A0G0PPQ5</accession>
<comment type="caution">
    <text evidence="2">The sequence shown here is derived from an EMBL/GenBank/DDBJ whole genome shotgun (WGS) entry which is preliminary data.</text>
</comment>
<dbReference type="EMBL" id="LBXL01000019">
    <property type="protein sequence ID" value="KKR29898.1"/>
    <property type="molecule type" value="Genomic_DNA"/>
</dbReference>
<name>A0A0G0PPQ5_9BACT</name>
<dbReference type="Proteomes" id="UP000034793">
    <property type="component" value="Unassembled WGS sequence"/>
</dbReference>
<keyword evidence="1" id="KW-1133">Transmembrane helix</keyword>
<evidence type="ECO:0000313" key="2">
    <source>
        <dbReference type="EMBL" id="KKR29898.1"/>
    </source>
</evidence>
<proteinExistence type="predicted"/>
<sequence>MAAVAEPQNLTQIIGLFISIGLAVLPFLGAVAFLVFVYGVARFIKSAGSEKDLKDSKNFLIWGVVGLFVLVTIWGLISFLRSEFGFGSGTPVIPQINFKK</sequence>
<organism evidence="2 3">
    <name type="scientific">Candidatus Woesebacteria bacterium GW2011_GWA1_39_8</name>
    <dbReference type="NCBI Taxonomy" id="1618552"/>
    <lineage>
        <taxon>Bacteria</taxon>
        <taxon>Candidatus Woeseibacteriota</taxon>
    </lineage>
</organism>